<reference evidence="3 4" key="1">
    <citation type="journal article" date="2024" name="BMC Genomics">
        <title>Genome assembly of redclaw crayfish (Cherax quadricarinatus) provides insights into its immune adaptation and hypoxia tolerance.</title>
        <authorList>
            <person name="Liu Z."/>
            <person name="Zheng J."/>
            <person name="Li H."/>
            <person name="Fang K."/>
            <person name="Wang S."/>
            <person name="He J."/>
            <person name="Zhou D."/>
            <person name="Weng S."/>
            <person name="Chi M."/>
            <person name="Gu Z."/>
            <person name="He J."/>
            <person name="Li F."/>
            <person name="Wang M."/>
        </authorList>
    </citation>
    <scope>NUCLEOTIDE SEQUENCE [LARGE SCALE GENOMIC DNA]</scope>
    <source>
        <strain evidence="3">ZL_2023a</strain>
    </source>
</reference>
<evidence type="ECO:0000256" key="1">
    <source>
        <dbReference type="ARBA" id="ARBA00022737"/>
    </source>
</evidence>
<proteinExistence type="predicted"/>
<comment type="caution">
    <text evidence="3">The sequence shown here is derived from an EMBL/GenBank/DDBJ whole genome shotgun (WGS) entry which is preliminary data.</text>
</comment>
<evidence type="ECO:0000313" key="3">
    <source>
        <dbReference type="EMBL" id="KAK8729417.1"/>
    </source>
</evidence>
<name>A0AAW0WQ08_CHEQU</name>
<dbReference type="Pfam" id="PF22914">
    <property type="entry name" value="Fibulin_C"/>
    <property type="match status" value="1"/>
</dbReference>
<keyword evidence="1" id="KW-0677">Repeat</keyword>
<evidence type="ECO:0000313" key="4">
    <source>
        <dbReference type="Proteomes" id="UP001445076"/>
    </source>
</evidence>
<dbReference type="Proteomes" id="UP001445076">
    <property type="component" value="Unassembled WGS sequence"/>
</dbReference>
<accession>A0AAW0WQ08</accession>
<organism evidence="3 4">
    <name type="scientific">Cherax quadricarinatus</name>
    <name type="common">Australian red claw crayfish</name>
    <dbReference type="NCBI Taxonomy" id="27406"/>
    <lineage>
        <taxon>Eukaryota</taxon>
        <taxon>Metazoa</taxon>
        <taxon>Ecdysozoa</taxon>
        <taxon>Arthropoda</taxon>
        <taxon>Crustacea</taxon>
        <taxon>Multicrustacea</taxon>
        <taxon>Malacostraca</taxon>
        <taxon>Eumalacostraca</taxon>
        <taxon>Eucarida</taxon>
        <taxon>Decapoda</taxon>
        <taxon>Pleocyemata</taxon>
        <taxon>Astacidea</taxon>
        <taxon>Parastacoidea</taxon>
        <taxon>Parastacidae</taxon>
        <taxon>Cherax</taxon>
    </lineage>
</organism>
<keyword evidence="4" id="KW-1185">Reference proteome</keyword>
<gene>
    <name evidence="3" type="ORF">OTU49_008467</name>
</gene>
<dbReference type="AlphaFoldDB" id="A0AAW0WQ08"/>
<feature type="domain" description="Fibulin C-terminal Ig-like" evidence="2">
    <location>
        <begin position="33"/>
        <end position="133"/>
    </location>
</feature>
<protein>
    <recommendedName>
        <fullName evidence="2">Fibulin C-terminal Ig-like domain-containing protein</fullName>
    </recommendedName>
</protein>
<dbReference type="EMBL" id="JARKIK010000067">
    <property type="protein sequence ID" value="KAK8729417.1"/>
    <property type="molecule type" value="Genomic_DNA"/>
</dbReference>
<dbReference type="InterPro" id="IPR055088">
    <property type="entry name" value="Fibulin_C"/>
</dbReference>
<evidence type="ECO:0000259" key="2">
    <source>
        <dbReference type="Pfam" id="PF22914"/>
    </source>
</evidence>
<sequence>MHLHSIYHREGTVVCKKRCPPNDRECLTNNTQTVLYSSYSLPTISHVPEPMPLTTLRFVSSRTGHATRTRYQILSGNNRNCFDVRNMNRFGWLRLVEPVLGPDKFLLLLQMDALGYHNRVITRHLAYVDIDVSVYTF</sequence>